<evidence type="ECO:0000256" key="4">
    <source>
        <dbReference type="ARBA" id="ARBA00010617"/>
    </source>
</evidence>
<evidence type="ECO:0000256" key="8">
    <source>
        <dbReference type="ARBA" id="ARBA00022989"/>
    </source>
</evidence>
<reference evidence="16 17" key="1">
    <citation type="journal article" date="2019" name="Nat. Ecol. Evol.">
        <title>Megaphylogeny resolves global patterns of mushroom evolution.</title>
        <authorList>
            <person name="Varga T."/>
            <person name="Krizsan K."/>
            <person name="Foldi C."/>
            <person name="Dima B."/>
            <person name="Sanchez-Garcia M."/>
            <person name="Sanchez-Ramirez S."/>
            <person name="Szollosi G.J."/>
            <person name="Szarkandi J.G."/>
            <person name="Papp V."/>
            <person name="Albert L."/>
            <person name="Andreopoulos W."/>
            <person name="Angelini C."/>
            <person name="Antonin V."/>
            <person name="Barry K.W."/>
            <person name="Bougher N.L."/>
            <person name="Buchanan P."/>
            <person name="Buyck B."/>
            <person name="Bense V."/>
            <person name="Catcheside P."/>
            <person name="Chovatia M."/>
            <person name="Cooper J."/>
            <person name="Damon W."/>
            <person name="Desjardin D."/>
            <person name="Finy P."/>
            <person name="Geml J."/>
            <person name="Haridas S."/>
            <person name="Hughes K."/>
            <person name="Justo A."/>
            <person name="Karasinski D."/>
            <person name="Kautmanova I."/>
            <person name="Kiss B."/>
            <person name="Kocsube S."/>
            <person name="Kotiranta H."/>
            <person name="LaButti K.M."/>
            <person name="Lechner B.E."/>
            <person name="Liimatainen K."/>
            <person name="Lipzen A."/>
            <person name="Lukacs Z."/>
            <person name="Mihaltcheva S."/>
            <person name="Morgado L.N."/>
            <person name="Niskanen T."/>
            <person name="Noordeloos M.E."/>
            <person name="Ohm R.A."/>
            <person name="Ortiz-Santana B."/>
            <person name="Ovrebo C."/>
            <person name="Racz N."/>
            <person name="Riley R."/>
            <person name="Savchenko A."/>
            <person name="Shiryaev A."/>
            <person name="Soop K."/>
            <person name="Spirin V."/>
            <person name="Szebenyi C."/>
            <person name="Tomsovsky M."/>
            <person name="Tulloss R.E."/>
            <person name="Uehling J."/>
            <person name="Grigoriev I.V."/>
            <person name="Vagvolgyi C."/>
            <person name="Papp T."/>
            <person name="Martin F.M."/>
            <person name="Miettinen O."/>
            <person name="Hibbett D.S."/>
            <person name="Nagy L.G."/>
        </authorList>
    </citation>
    <scope>NUCLEOTIDE SEQUENCE [LARGE SCALE GENOMIC DNA]</scope>
    <source>
        <strain evidence="16 17">CBS 962.96</strain>
    </source>
</reference>
<evidence type="ECO:0000256" key="2">
    <source>
        <dbReference type="ARBA" id="ARBA00004167"/>
    </source>
</evidence>
<evidence type="ECO:0000256" key="1">
    <source>
        <dbReference type="ARBA" id="ARBA00001971"/>
    </source>
</evidence>
<dbReference type="GO" id="GO:0016705">
    <property type="term" value="F:oxidoreductase activity, acting on paired donors, with incorporation or reduction of molecular oxygen"/>
    <property type="evidence" value="ECO:0007669"/>
    <property type="project" value="InterPro"/>
</dbReference>
<evidence type="ECO:0000256" key="12">
    <source>
        <dbReference type="ARBA" id="ARBA00023136"/>
    </source>
</evidence>
<evidence type="ECO:0000256" key="5">
    <source>
        <dbReference type="ARBA" id="ARBA00022617"/>
    </source>
</evidence>
<sequence length="526" mass="60190">MWILILSSVTVAWIILKLIRVGRRESTLPPGPPTVPLLGNLNVFPTEFAFFKFTEWAREYGDIYSLKIGPDTAVVLTSMKAVKELIDQQSGLTCDRPKSYMVDTMYEKIHAALMRYNEDWRLLRKTMHPILTPSGAAEHQPIQLMYELLNSPERFFTHLKRYSTSVITSVVFGKHFPRYECPEIDAIFKSVDAAERVFEVGAHPPVDQLPILNYIPDRWARWKRMAKWGNRLATRAYFHLLKVCEERIQNGEENGCYLENVIKNQEEYGLTRRMVGYLGGVLLDGGAHTTSAFLQTLILLLTAFPEVQRKAQEEIDRVIGQDRAPRLEDFAQLPYCQALINETHRFRPVAPLGIPHAMLNEGEYRNYVLPKGTLIFINTWGIYHDPDVYDDPETFNPDRYLVNQFGVKAGVDVRDFRNTVAFGGGRRVCPGIHLANTSLNLNVMNLLWAFDFSPPTDPKTGRPIPVDTFKYDKGAFYAPTPFRCNIKPRTPVKARIIEEEFSNAQSVFEKFEGTSSVELEPVDETF</sequence>
<dbReference type="Pfam" id="PF00067">
    <property type="entry name" value="p450"/>
    <property type="match status" value="1"/>
</dbReference>
<evidence type="ECO:0000256" key="15">
    <source>
        <dbReference type="RuleBase" id="RU000461"/>
    </source>
</evidence>
<dbReference type="GO" id="GO:0020037">
    <property type="term" value="F:heme binding"/>
    <property type="evidence" value="ECO:0007669"/>
    <property type="project" value="InterPro"/>
</dbReference>
<dbReference type="AlphaFoldDB" id="A0A4S8MSG2"/>
<accession>A0A4S8MSG2</accession>
<feature type="binding site" description="axial binding residue" evidence="14">
    <location>
        <position position="429"/>
    </location>
    <ligand>
        <name>heme</name>
        <dbReference type="ChEBI" id="CHEBI:30413"/>
    </ligand>
    <ligandPart>
        <name>Fe</name>
        <dbReference type="ChEBI" id="CHEBI:18248"/>
    </ligandPart>
</feature>
<evidence type="ECO:0000256" key="14">
    <source>
        <dbReference type="PIRSR" id="PIRSR602401-1"/>
    </source>
</evidence>
<keyword evidence="7 14" id="KW-0479">Metal-binding</keyword>
<name>A0A4S8MSG2_DENBC</name>
<dbReference type="InterPro" id="IPR001128">
    <property type="entry name" value="Cyt_P450"/>
</dbReference>
<comment type="subcellular location">
    <subcellularLocation>
        <location evidence="2">Membrane</location>
        <topology evidence="2">Single-pass membrane protein</topology>
    </subcellularLocation>
</comment>
<dbReference type="SUPFAM" id="SSF48264">
    <property type="entry name" value="Cytochrome P450"/>
    <property type="match status" value="1"/>
</dbReference>
<protein>
    <submittedName>
        <fullName evidence="16">Cytochrome P450</fullName>
    </submittedName>
</protein>
<keyword evidence="6" id="KW-0812">Transmembrane</keyword>
<comment type="similarity">
    <text evidence="4 15">Belongs to the cytochrome P450 family.</text>
</comment>
<keyword evidence="10 14" id="KW-0408">Iron</keyword>
<dbReference type="PANTHER" id="PTHR46300:SF2">
    <property type="entry name" value="CYTOCHROME P450 MONOOXYGENASE ALNH-RELATED"/>
    <property type="match status" value="1"/>
</dbReference>
<evidence type="ECO:0000256" key="11">
    <source>
        <dbReference type="ARBA" id="ARBA00023033"/>
    </source>
</evidence>
<dbReference type="InterPro" id="IPR002401">
    <property type="entry name" value="Cyt_P450_E_grp-I"/>
</dbReference>
<dbReference type="PROSITE" id="PS00086">
    <property type="entry name" value="CYTOCHROME_P450"/>
    <property type="match status" value="1"/>
</dbReference>
<dbReference type="GO" id="GO:0005506">
    <property type="term" value="F:iron ion binding"/>
    <property type="evidence" value="ECO:0007669"/>
    <property type="project" value="InterPro"/>
</dbReference>
<keyword evidence="9 15" id="KW-0560">Oxidoreductase</keyword>
<dbReference type="OrthoDB" id="1103324at2759"/>
<keyword evidence="17" id="KW-1185">Reference proteome</keyword>
<dbReference type="Gene3D" id="1.10.630.10">
    <property type="entry name" value="Cytochrome P450"/>
    <property type="match status" value="1"/>
</dbReference>
<dbReference type="PANTHER" id="PTHR46300">
    <property type="entry name" value="P450, PUTATIVE (EUROFUNG)-RELATED-RELATED"/>
    <property type="match status" value="1"/>
</dbReference>
<evidence type="ECO:0000313" key="17">
    <source>
        <dbReference type="Proteomes" id="UP000297245"/>
    </source>
</evidence>
<keyword evidence="5 14" id="KW-0349">Heme</keyword>
<evidence type="ECO:0000256" key="10">
    <source>
        <dbReference type="ARBA" id="ARBA00023004"/>
    </source>
</evidence>
<comment type="cofactor">
    <cofactor evidence="1 14">
        <name>heme</name>
        <dbReference type="ChEBI" id="CHEBI:30413"/>
    </cofactor>
</comment>
<evidence type="ECO:0000256" key="7">
    <source>
        <dbReference type="ARBA" id="ARBA00022723"/>
    </source>
</evidence>
<dbReference type="InterPro" id="IPR050364">
    <property type="entry name" value="Cytochrome_P450_fung"/>
</dbReference>
<keyword evidence="11 15" id="KW-0503">Monooxygenase</keyword>
<dbReference type="PRINTS" id="PR00463">
    <property type="entry name" value="EP450I"/>
</dbReference>
<proteinExistence type="inferred from homology"/>
<keyword evidence="8" id="KW-1133">Transmembrane helix</keyword>
<dbReference type="GO" id="GO:0004497">
    <property type="term" value="F:monooxygenase activity"/>
    <property type="evidence" value="ECO:0007669"/>
    <property type="project" value="UniProtKB-KW"/>
</dbReference>
<evidence type="ECO:0000256" key="3">
    <source>
        <dbReference type="ARBA" id="ARBA00005179"/>
    </source>
</evidence>
<dbReference type="EMBL" id="ML179048">
    <property type="protein sequence ID" value="THV05589.1"/>
    <property type="molecule type" value="Genomic_DNA"/>
</dbReference>
<dbReference type="Proteomes" id="UP000297245">
    <property type="component" value="Unassembled WGS sequence"/>
</dbReference>
<dbReference type="GO" id="GO:0016020">
    <property type="term" value="C:membrane"/>
    <property type="evidence" value="ECO:0007669"/>
    <property type="project" value="UniProtKB-SubCell"/>
</dbReference>
<keyword evidence="13" id="KW-0325">Glycoprotein</keyword>
<organism evidence="16 17">
    <name type="scientific">Dendrothele bispora (strain CBS 962.96)</name>
    <dbReference type="NCBI Taxonomy" id="1314807"/>
    <lineage>
        <taxon>Eukaryota</taxon>
        <taxon>Fungi</taxon>
        <taxon>Dikarya</taxon>
        <taxon>Basidiomycota</taxon>
        <taxon>Agaricomycotina</taxon>
        <taxon>Agaricomycetes</taxon>
        <taxon>Agaricomycetidae</taxon>
        <taxon>Agaricales</taxon>
        <taxon>Agaricales incertae sedis</taxon>
        <taxon>Dendrothele</taxon>
    </lineage>
</organism>
<gene>
    <name evidence="16" type="ORF">K435DRAFT_826276</name>
</gene>
<evidence type="ECO:0000256" key="6">
    <source>
        <dbReference type="ARBA" id="ARBA00022692"/>
    </source>
</evidence>
<dbReference type="InterPro" id="IPR017972">
    <property type="entry name" value="Cyt_P450_CS"/>
</dbReference>
<dbReference type="PRINTS" id="PR00385">
    <property type="entry name" value="P450"/>
</dbReference>
<evidence type="ECO:0000256" key="13">
    <source>
        <dbReference type="ARBA" id="ARBA00023180"/>
    </source>
</evidence>
<dbReference type="InterPro" id="IPR036396">
    <property type="entry name" value="Cyt_P450_sf"/>
</dbReference>
<evidence type="ECO:0000313" key="16">
    <source>
        <dbReference type="EMBL" id="THV05589.1"/>
    </source>
</evidence>
<keyword evidence="12" id="KW-0472">Membrane</keyword>
<evidence type="ECO:0000256" key="9">
    <source>
        <dbReference type="ARBA" id="ARBA00023002"/>
    </source>
</evidence>
<comment type="pathway">
    <text evidence="3">Secondary metabolite biosynthesis.</text>
</comment>
<dbReference type="CDD" id="cd11065">
    <property type="entry name" value="CYP64-like"/>
    <property type="match status" value="1"/>
</dbReference>